<evidence type="ECO:0000313" key="2">
    <source>
        <dbReference type="EMBL" id="KAK4280417.1"/>
    </source>
</evidence>
<comment type="caution">
    <text evidence="2">The sequence shown here is derived from an EMBL/GenBank/DDBJ whole genome shotgun (WGS) entry which is preliminary data.</text>
</comment>
<organism evidence="2 3">
    <name type="scientific">Acacia crassicarpa</name>
    <name type="common">northern wattle</name>
    <dbReference type="NCBI Taxonomy" id="499986"/>
    <lineage>
        <taxon>Eukaryota</taxon>
        <taxon>Viridiplantae</taxon>
        <taxon>Streptophyta</taxon>
        <taxon>Embryophyta</taxon>
        <taxon>Tracheophyta</taxon>
        <taxon>Spermatophyta</taxon>
        <taxon>Magnoliopsida</taxon>
        <taxon>eudicotyledons</taxon>
        <taxon>Gunneridae</taxon>
        <taxon>Pentapetalae</taxon>
        <taxon>rosids</taxon>
        <taxon>fabids</taxon>
        <taxon>Fabales</taxon>
        <taxon>Fabaceae</taxon>
        <taxon>Caesalpinioideae</taxon>
        <taxon>mimosoid clade</taxon>
        <taxon>Acacieae</taxon>
        <taxon>Acacia</taxon>
    </lineage>
</organism>
<keyword evidence="3" id="KW-1185">Reference proteome</keyword>
<gene>
    <name evidence="2" type="ORF">QN277_012044</name>
</gene>
<accession>A0AAE1N047</accession>
<dbReference type="EMBL" id="JAWXYG010000002">
    <property type="protein sequence ID" value="KAK4280417.1"/>
    <property type="molecule type" value="Genomic_DNA"/>
</dbReference>
<protein>
    <submittedName>
        <fullName evidence="2">Uncharacterized protein</fullName>
    </submittedName>
</protein>
<reference evidence="2" key="1">
    <citation type="submission" date="2023-10" db="EMBL/GenBank/DDBJ databases">
        <title>Chromosome-level genome of the transformable northern wattle, Acacia crassicarpa.</title>
        <authorList>
            <person name="Massaro I."/>
            <person name="Sinha N.R."/>
            <person name="Poethig S."/>
            <person name="Leichty A.R."/>
        </authorList>
    </citation>
    <scope>NUCLEOTIDE SEQUENCE</scope>
    <source>
        <strain evidence="2">Acra3RX</strain>
        <tissue evidence="2">Leaf</tissue>
    </source>
</reference>
<name>A0AAE1N047_9FABA</name>
<evidence type="ECO:0000313" key="3">
    <source>
        <dbReference type="Proteomes" id="UP001293593"/>
    </source>
</evidence>
<sequence>MEEVVRSQKQEGTTAYHGSDNVMVATNPSPPAAVIDSQPPLQGDSISQEGL</sequence>
<proteinExistence type="predicted"/>
<dbReference type="Proteomes" id="UP001293593">
    <property type="component" value="Unassembled WGS sequence"/>
</dbReference>
<dbReference type="AlphaFoldDB" id="A0AAE1N047"/>
<evidence type="ECO:0000256" key="1">
    <source>
        <dbReference type="SAM" id="MobiDB-lite"/>
    </source>
</evidence>
<feature type="region of interest" description="Disordered" evidence="1">
    <location>
        <begin position="1"/>
        <end position="51"/>
    </location>
</feature>